<comment type="caution">
    <text evidence="6">The sequence shown here is derived from an EMBL/GenBank/DDBJ whole genome shotgun (WGS) entry which is preliminary data.</text>
</comment>
<evidence type="ECO:0000313" key="7">
    <source>
        <dbReference type="Proteomes" id="UP000243579"/>
    </source>
</evidence>
<dbReference type="Pfam" id="PF05653">
    <property type="entry name" value="Mg_trans_NIPA"/>
    <property type="match status" value="1"/>
</dbReference>
<organism evidence="6 7">
    <name type="scientific">Achlya hypogyna</name>
    <name type="common">Oomycete</name>
    <name type="synonym">Protoachlya hypogyna</name>
    <dbReference type="NCBI Taxonomy" id="1202772"/>
    <lineage>
        <taxon>Eukaryota</taxon>
        <taxon>Sar</taxon>
        <taxon>Stramenopiles</taxon>
        <taxon>Oomycota</taxon>
        <taxon>Saprolegniomycetes</taxon>
        <taxon>Saprolegniales</taxon>
        <taxon>Achlyaceae</taxon>
        <taxon>Achlya</taxon>
    </lineage>
</organism>
<keyword evidence="2 5" id="KW-0812">Transmembrane</keyword>
<feature type="transmembrane region" description="Helical" evidence="5">
    <location>
        <begin position="51"/>
        <end position="71"/>
    </location>
</feature>
<feature type="transmembrane region" description="Helical" evidence="5">
    <location>
        <begin position="145"/>
        <end position="164"/>
    </location>
</feature>
<keyword evidence="3 5" id="KW-1133">Transmembrane helix</keyword>
<feature type="transmembrane region" description="Helical" evidence="5">
    <location>
        <begin position="176"/>
        <end position="202"/>
    </location>
</feature>
<evidence type="ECO:0000313" key="6">
    <source>
        <dbReference type="EMBL" id="OQS00802.1"/>
    </source>
</evidence>
<evidence type="ECO:0000256" key="4">
    <source>
        <dbReference type="ARBA" id="ARBA00023136"/>
    </source>
</evidence>
<feature type="transmembrane region" description="Helical" evidence="5">
    <location>
        <begin position="77"/>
        <end position="95"/>
    </location>
</feature>
<dbReference type="InterPro" id="IPR037185">
    <property type="entry name" value="EmrE-like"/>
</dbReference>
<dbReference type="OrthoDB" id="165382at2759"/>
<dbReference type="GO" id="GO:0016020">
    <property type="term" value="C:membrane"/>
    <property type="evidence" value="ECO:0007669"/>
    <property type="project" value="UniProtKB-SubCell"/>
</dbReference>
<evidence type="ECO:0000256" key="3">
    <source>
        <dbReference type="ARBA" id="ARBA00022989"/>
    </source>
</evidence>
<dbReference type="PANTHER" id="PTHR12570">
    <property type="match status" value="1"/>
</dbReference>
<feature type="transmembrane region" description="Helical" evidence="5">
    <location>
        <begin position="275"/>
        <end position="294"/>
    </location>
</feature>
<feature type="transmembrane region" description="Helical" evidence="5">
    <location>
        <begin position="107"/>
        <end position="125"/>
    </location>
</feature>
<dbReference type="SUPFAM" id="SSF103481">
    <property type="entry name" value="Multidrug resistance efflux transporter EmrE"/>
    <property type="match status" value="1"/>
</dbReference>
<comment type="subcellular location">
    <subcellularLocation>
        <location evidence="1">Membrane</location>
        <topology evidence="1">Multi-pass membrane protein</topology>
    </subcellularLocation>
</comment>
<evidence type="ECO:0000256" key="2">
    <source>
        <dbReference type="ARBA" id="ARBA00022692"/>
    </source>
</evidence>
<dbReference type="PANTHER" id="PTHR12570:SF9">
    <property type="entry name" value="MAGNESIUM TRANSPORTER NIPA8-RELATED"/>
    <property type="match status" value="1"/>
</dbReference>
<evidence type="ECO:0000256" key="5">
    <source>
        <dbReference type="SAM" id="Phobius"/>
    </source>
</evidence>
<protein>
    <recommendedName>
        <fullName evidence="8">Magnesium transporter</fullName>
    </recommendedName>
</protein>
<proteinExistence type="predicted"/>
<evidence type="ECO:0008006" key="8">
    <source>
        <dbReference type="Google" id="ProtNLM"/>
    </source>
</evidence>
<evidence type="ECO:0000256" key="1">
    <source>
        <dbReference type="ARBA" id="ARBA00004141"/>
    </source>
</evidence>
<dbReference type="InterPro" id="IPR008521">
    <property type="entry name" value="Mg_trans_NIPA"/>
</dbReference>
<feature type="transmembrane region" description="Helical" evidence="5">
    <location>
        <begin position="244"/>
        <end position="263"/>
    </location>
</feature>
<sequence length="324" mass="34958">MATHSNLIGGGIAFAVAVVSNYGVNLQKQLHRRLAADGAVHDLDFSYTHHCMWWVGMFLVGLGSVGDLVAFGFARAAVVAAVGGVTTIVANVVFAQWINKEPLHTTDVLGIICLIGAVLLLALVSRDEVHYDLAALAALFQSSVYLTYVALQALLLFGFGACIYQTKRAGLKSMGFAAISGTIGAMSVLLGKCTVEMVSHTIQGTYMCLSEPSFYGTALSLVMCVAAQTHCLNRSFAVGDIMAALPIFQMFWIGFAVVGDLVFYHTYTTFGVYEWLLYLLVLFFMVVGCGGVAYSRLRSCHTIDAYMSIDDVSTTKATLREVYL</sequence>
<dbReference type="EMBL" id="JNBR01000023">
    <property type="protein sequence ID" value="OQS00802.1"/>
    <property type="molecule type" value="Genomic_DNA"/>
</dbReference>
<dbReference type="Proteomes" id="UP000243579">
    <property type="component" value="Unassembled WGS sequence"/>
</dbReference>
<reference evidence="6 7" key="1">
    <citation type="journal article" date="2014" name="Genome Biol. Evol.">
        <title>The secreted proteins of Achlya hypogyna and Thraustotheca clavata identify the ancestral oomycete secretome and reveal gene acquisitions by horizontal gene transfer.</title>
        <authorList>
            <person name="Misner I."/>
            <person name="Blouin N."/>
            <person name="Leonard G."/>
            <person name="Richards T.A."/>
            <person name="Lane C.E."/>
        </authorList>
    </citation>
    <scope>NUCLEOTIDE SEQUENCE [LARGE SCALE GENOMIC DNA]</scope>
    <source>
        <strain evidence="6 7">ATCC 48635</strain>
    </source>
</reference>
<name>A0A1V9ZRZ0_ACHHY</name>
<keyword evidence="7" id="KW-1185">Reference proteome</keyword>
<gene>
    <name evidence="6" type="ORF">ACHHYP_02598</name>
</gene>
<accession>A0A1V9ZRZ0</accession>
<feature type="transmembrane region" description="Helical" evidence="5">
    <location>
        <begin position="6"/>
        <end position="24"/>
    </location>
</feature>
<keyword evidence="4 5" id="KW-0472">Membrane</keyword>
<dbReference type="GO" id="GO:0015095">
    <property type="term" value="F:magnesium ion transmembrane transporter activity"/>
    <property type="evidence" value="ECO:0007669"/>
    <property type="project" value="InterPro"/>
</dbReference>
<dbReference type="AlphaFoldDB" id="A0A1V9ZRZ0"/>